<evidence type="ECO:0000313" key="1">
    <source>
        <dbReference type="EnsemblMetazoa" id="G31572.1:cds"/>
    </source>
</evidence>
<name>A0A8W8MBW3_MAGGI</name>
<dbReference type="AlphaFoldDB" id="A0A8W8MBW3"/>
<accession>A0A8W8MBW3</accession>
<organism evidence="1 2">
    <name type="scientific">Magallana gigas</name>
    <name type="common">Pacific oyster</name>
    <name type="synonym">Crassostrea gigas</name>
    <dbReference type="NCBI Taxonomy" id="29159"/>
    <lineage>
        <taxon>Eukaryota</taxon>
        <taxon>Metazoa</taxon>
        <taxon>Spiralia</taxon>
        <taxon>Lophotrochozoa</taxon>
        <taxon>Mollusca</taxon>
        <taxon>Bivalvia</taxon>
        <taxon>Autobranchia</taxon>
        <taxon>Pteriomorphia</taxon>
        <taxon>Ostreida</taxon>
        <taxon>Ostreoidea</taxon>
        <taxon>Ostreidae</taxon>
        <taxon>Magallana</taxon>
    </lineage>
</organism>
<dbReference type="EnsemblMetazoa" id="G31572.1">
    <property type="protein sequence ID" value="G31572.1:cds"/>
    <property type="gene ID" value="G31572"/>
</dbReference>
<evidence type="ECO:0000313" key="2">
    <source>
        <dbReference type="Proteomes" id="UP000005408"/>
    </source>
</evidence>
<dbReference type="Proteomes" id="UP000005408">
    <property type="component" value="Unassembled WGS sequence"/>
</dbReference>
<reference evidence="1" key="1">
    <citation type="submission" date="2022-08" db="UniProtKB">
        <authorList>
            <consortium name="EnsemblMetazoa"/>
        </authorList>
    </citation>
    <scope>IDENTIFICATION</scope>
    <source>
        <strain evidence="1">05x7-T-G4-1.051#20</strain>
    </source>
</reference>
<keyword evidence="2" id="KW-1185">Reference proteome</keyword>
<protein>
    <submittedName>
        <fullName evidence="1">Uncharacterized protein</fullName>
    </submittedName>
</protein>
<sequence length="127" mass="14919">MIRLCQNKLLHGYKFPVYTTEVCPRNQEEWDERSLALNCTESNAFICLPNENLTELLEFCYTESRIRIQEGICLFLYKRYSLVDSYDCRGFTYGCPTASHFSDEIFKYPSCVSLGNRCFLSEPFCNR</sequence>
<proteinExistence type="predicted"/>